<keyword evidence="1" id="KW-0732">Signal</keyword>
<dbReference type="RefSeq" id="WP_011533735.1">
    <property type="nucleotide sequence ID" value="NZ_CP132921.1"/>
</dbReference>
<keyword evidence="3" id="KW-1185">Reference proteome</keyword>
<feature type="chain" id="PRO_5046251881" evidence="1">
    <location>
        <begin position="26"/>
        <end position="403"/>
    </location>
</feature>
<reference evidence="2 3" key="1">
    <citation type="submission" date="2023-08" db="EMBL/GenBank/DDBJ databases">
        <title>Complete Genome Sequence of Pseudomonas entomophila TVIN A01.</title>
        <authorList>
            <person name="Shelke T."/>
            <person name="Mahar N.S."/>
            <person name="Gupta I."/>
            <person name="Gupta V."/>
        </authorList>
    </citation>
    <scope>NUCLEOTIDE SEQUENCE [LARGE SCALE GENOMIC DNA]</scope>
    <source>
        <strain evidence="2 3">TVIN-A01</strain>
    </source>
</reference>
<gene>
    <name evidence="2" type="ORF">RAH46_16320</name>
</gene>
<evidence type="ECO:0000313" key="3">
    <source>
        <dbReference type="Proteomes" id="UP001183127"/>
    </source>
</evidence>
<dbReference type="EMBL" id="CP132921">
    <property type="protein sequence ID" value="WMW03896.1"/>
    <property type="molecule type" value="Genomic_DNA"/>
</dbReference>
<evidence type="ECO:0000256" key="1">
    <source>
        <dbReference type="SAM" id="SignalP"/>
    </source>
</evidence>
<evidence type="ECO:0000313" key="2">
    <source>
        <dbReference type="EMBL" id="WMW03896.1"/>
    </source>
</evidence>
<feature type="signal peptide" evidence="1">
    <location>
        <begin position="1"/>
        <end position="25"/>
    </location>
</feature>
<protein>
    <submittedName>
        <fullName evidence="2">Uncharacterized protein</fullName>
    </submittedName>
</protein>
<dbReference type="Proteomes" id="UP001183127">
    <property type="component" value="Chromosome"/>
</dbReference>
<sequence>MKQIRCAVLVTIIAFLTICASKAFAFQVNPCYRVLEIKNGVPDQGRIRAWFINTCWLKNDFNTVHEHLTNFAINEYLEPAYYLRNPKVALVNRAGGDSVNFITGAEWPKGAKPRHTTYGIIYGSWWNDDPLMFTWGEGANFTTGLLKLRRQFEDTHAEYRGGVSGCRVKAADYLPWHSHYGSMQYLHFMTNEPNAGDDQARLRKTTSEALLWMEFAYKVAIKKIKADDPLTEADEIKLGMPRVDLNYCLEDKKNEKVRTLFAPAGTDYEGRNLLTPDVALGSMLHVMQDSFSPAHTCRVDEYVAGRPYAVLTKVYNYGEQVEANLGDYHHDKDDYPGWLITYTRTGKHVYENDPIVVGAWLIKAVDQQMEWDDVRKHLEQTIFKRSDRPASEPSPACIGSSKA</sequence>
<organism evidence="2 3">
    <name type="scientific">Pseudomonas entomophila</name>
    <dbReference type="NCBI Taxonomy" id="312306"/>
    <lineage>
        <taxon>Bacteria</taxon>
        <taxon>Pseudomonadati</taxon>
        <taxon>Pseudomonadota</taxon>
        <taxon>Gammaproteobacteria</taxon>
        <taxon>Pseudomonadales</taxon>
        <taxon>Pseudomonadaceae</taxon>
        <taxon>Pseudomonas</taxon>
    </lineage>
</organism>
<proteinExistence type="predicted"/>
<accession>A0ABY9QIN4</accession>
<name>A0ABY9QIN4_9PSED</name>
<dbReference type="GeneID" id="32805701"/>